<dbReference type="SMART" id="SM01131">
    <property type="entry name" value="DHHA2"/>
    <property type="match status" value="1"/>
</dbReference>
<dbReference type="InterPro" id="IPR051319">
    <property type="entry name" value="Oligoribo/pAp-PDE_c-di-AMP_PDE"/>
</dbReference>
<evidence type="ECO:0000256" key="4">
    <source>
        <dbReference type="ARBA" id="ARBA00022801"/>
    </source>
</evidence>
<comment type="caution">
    <text evidence="9">The sequence shown here is derived from an EMBL/GenBank/DDBJ whole genome shotgun (WGS) entry which is preliminary data.</text>
</comment>
<dbReference type="InterPro" id="IPR038222">
    <property type="entry name" value="DHHA2_dom_sf"/>
</dbReference>
<dbReference type="Proteomes" id="UP001229251">
    <property type="component" value="Unassembled WGS sequence"/>
</dbReference>
<evidence type="ECO:0000313" key="10">
    <source>
        <dbReference type="Proteomes" id="UP001229251"/>
    </source>
</evidence>
<evidence type="ECO:0000256" key="7">
    <source>
        <dbReference type="ARBA" id="ARBA00047820"/>
    </source>
</evidence>
<comment type="catalytic activity">
    <reaction evidence="7">
        <text>diphosphate + H2O = 2 phosphate + H(+)</text>
        <dbReference type="Rhea" id="RHEA:24576"/>
        <dbReference type="ChEBI" id="CHEBI:15377"/>
        <dbReference type="ChEBI" id="CHEBI:15378"/>
        <dbReference type="ChEBI" id="CHEBI:33019"/>
        <dbReference type="ChEBI" id="CHEBI:43474"/>
        <dbReference type="EC" id="3.6.1.1"/>
    </reaction>
</comment>
<name>A0AAJ1Q4C7_9LACT</name>
<dbReference type="NCBIfam" id="NF003877">
    <property type="entry name" value="PRK05427.1"/>
    <property type="match status" value="1"/>
</dbReference>
<dbReference type="InterPro" id="IPR038763">
    <property type="entry name" value="DHH_sf"/>
</dbReference>
<feature type="domain" description="DHHA2" evidence="8">
    <location>
        <begin position="181"/>
        <end position="307"/>
    </location>
</feature>
<dbReference type="Gene3D" id="3.10.310.20">
    <property type="entry name" value="DHHA2 domain"/>
    <property type="match status" value="1"/>
</dbReference>
<dbReference type="GO" id="GO:0005737">
    <property type="term" value="C:cytoplasm"/>
    <property type="evidence" value="ECO:0007669"/>
    <property type="project" value="InterPro"/>
</dbReference>
<sequence>MTKYLVFGHKNPDTDAISSALTFAYFLNQQGHEAEAVALGEVADEPAFALEKFGFDKPRVVKTVANETTHVALVDHNEPQQSVEDLDQVQVDYVIDHHRINGFNTAQPLYYRCEPIGCTATVLFKMFHEYNIEIPANYAGIMLSSIISDTLLLKSPTTTQIDIDAAHKLAEIAGVDLEEYGLEFLRAGADLSKQSDLSIVDGDAKNFIMNGQTIRVGQSNVIGFDEVMKRKEGLLKVMEDKRQELGLTLYLLVITDVLESTSIGLAVGDDIRILEKAFNTTIEDQEFELKGIVSRKKQVVPPLTAAFGE</sequence>
<dbReference type="InterPro" id="IPR001667">
    <property type="entry name" value="DDH_dom"/>
</dbReference>
<keyword evidence="4 9" id="KW-0378">Hydrolase</keyword>
<dbReference type="EC" id="3.6.1.1" evidence="2"/>
<keyword evidence="3" id="KW-0479">Metal-binding</keyword>
<evidence type="ECO:0000259" key="8">
    <source>
        <dbReference type="SMART" id="SM01131"/>
    </source>
</evidence>
<comment type="cofactor">
    <cofactor evidence="1">
        <name>Mn(2+)</name>
        <dbReference type="ChEBI" id="CHEBI:29035"/>
    </cofactor>
</comment>
<dbReference type="GO" id="GO:0004427">
    <property type="term" value="F:inorganic diphosphate phosphatase activity"/>
    <property type="evidence" value="ECO:0007669"/>
    <property type="project" value="UniProtKB-EC"/>
</dbReference>
<gene>
    <name evidence="9" type="ORF">QP433_00010</name>
</gene>
<evidence type="ECO:0000256" key="1">
    <source>
        <dbReference type="ARBA" id="ARBA00001936"/>
    </source>
</evidence>
<protein>
    <recommendedName>
        <fullName evidence="2">inorganic diphosphatase</fullName>
        <ecNumber evidence="2">3.6.1.1</ecNumber>
    </recommendedName>
    <alternativeName>
        <fullName evidence="6">Pyrophosphate phospho-hydrolase</fullName>
    </alternativeName>
</protein>
<dbReference type="SUPFAM" id="SSF64182">
    <property type="entry name" value="DHH phosphoesterases"/>
    <property type="match status" value="1"/>
</dbReference>
<dbReference type="Pfam" id="PF01368">
    <property type="entry name" value="DHH"/>
    <property type="match status" value="1"/>
</dbReference>
<dbReference type="InterPro" id="IPR004097">
    <property type="entry name" value="DHHA2"/>
</dbReference>
<evidence type="ECO:0000256" key="6">
    <source>
        <dbReference type="ARBA" id="ARBA00032535"/>
    </source>
</evidence>
<evidence type="ECO:0000256" key="3">
    <source>
        <dbReference type="ARBA" id="ARBA00022723"/>
    </source>
</evidence>
<dbReference type="PANTHER" id="PTHR47618">
    <property type="entry name" value="BIFUNCTIONAL OLIGORIBONUCLEASE AND PAP PHOSPHATASE NRNA"/>
    <property type="match status" value="1"/>
</dbReference>
<dbReference type="RefSeq" id="WP_006907638.1">
    <property type="nucleotide sequence ID" value="NZ_CAUPDI010000042.1"/>
</dbReference>
<dbReference type="FunFam" id="3.90.1640.10:FF:000001">
    <property type="entry name" value="Probable manganese-dependent inorganic pyrophosphatase"/>
    <property type="match status" value="1"/>
</dbReference>
<dbReference type="AlphaFoldDB" id="A0AAJ1Q4C7"/>
<dbReference type="PANTHER" id="PTHR47618:SF1">
    <property type="entry name" value="BIFUNCTIONAL OLIGORIBONUCLEASE AND PAP PHOSPHATASE NRNA"/>
    <property type="match status" value="1"/>
</dbReference>
<keyword evidence="5" id="KW-0464">Manganese</keyword>
<reference evidence="9" key="1">
    <citation type="submission" date="2023-05" db="EMBL/GenBank/DDBJ databases">
        <title>Cataloging the Phylogenetic Diversity of Human Bladder Bacteria.</title>
        <authorList>
            <person name="Du J."/>
        </authorList>
    </citation>
    <scope>NUCLEOTIDE SEQUENCE</scope>
    <source>
        <strain evidence="9">UMB1231</strain>
    </source>
</reference>
<evidence type="ECO:0000313" key="9">
    <source>
        <dbReference type="EMBL" id="MDK7186360.1"/>
    </source>
</evidence>
<evidence type="ECO:0000256" key="2">
    <source>
        <dbReference type="ARBA" id="ARBA00012146"/>
    </source>
</evidence>
<dbReference type="Pfam" id="PF02833">
    <property type="entry name" value="DHHA2"/>
    <property type="match status" value="1"/>
</dbReference>
<dbReference type="GO" id="GO:0046872">
    <property type="term" value="F:metal ion binding"/>
    <property type="evidence" value="ECO:0007669"/>
    <property type="project" value="UniProtKB-KW"/>
</dbReference>
<dbReference type="EMBL" id="JASOOE010000001">
    <property type="protein sequence ID" value="MDK7186360.1"/>
    <property type="molecule type" value="Genomic_DNA"/>
</dbReference>
<proteinExistence type="predicted"/>
<accession>A0AAJ1Q4C7</accession>
<organism evidence="9 10">
    <name type="scientific">Facklamia hominis</name>
    <dbReference type="NCBI Taxonomy" id="178214"/>
    <lineage>
        <taxon>Bacteria</taxon>
        <taxon>Bacillati</taxon>
        <taxon>Bacillota</taxon>
        <taxon>Bacilli</taxon>
        <taxon>Lactobacillales</taxon>
        <taxon>Aerococcaceae</taxon>
        <taxon>Facklamia</taxon>
    </lineage>
</organism>
<dbReference type="Gene3D" id="3.90.1640.10">
    <property type="entry name" value="inorganic pyrophosphatase (n-terminal core)"/>
    <property type="match status" value="1"/>
</dbReference>
<evidence type="ECO:0000256" key="5">
    <source>
        <dbReference type="ARBA" id="ARBA00023211"/>
    </source>
</evidence>